<evidence type="ECO:0000313" key="3">
    <source>
        <dbReference type="Proteomes" id="UP000645828"/>
    </source>
</evidence>
<feature type="region of interest" description="Disordered" evidence="1">
    <location>
        <begin position="1"/>
        <end position="182"/>
    </location>
</feature>
<evidence type="ECO:0000313" key="2">
    <source>
        <dbReference type="EMBL" id="CAD7684603.1"/>
    </source>
</evidence>
<protein>
    <submittedName>
        <fullName evidence="2">(raccoon dog) hypothetical protein</fullName>
    </submittedName>
</protein>
<dbReference type="EMBL" id="CAJHUB010000758">
    <property type="protein sequence ID" value="CAD7684603.1"/>
    <property type="molecule type" value="Genomic_DNA"/>
</dbReference>
<dbReference type="Proteomes" id="UP000645828">
    <property type="component" value="Unassembled WGS sequence"/>
</dbReference>
<organism evidence="2 3">
    <name type="scientific">Nyctereutes procyonoides</name>
    <name type="common">Raccoon dog</name>
    <name type="synonym">Canis procyonoides</name>
    <dbReference type="NCBI Taxonomy" id="34880"/>
    <lineage>
        <taxon>Eukaryota</taxon>
        <taxon>Metazoa</taxon>
        <taxon>Chordata</taxon>
        <taxon>Craniata</taxon>
        <taxon>Vertebrata</taxon>
        <taxon>Euteleostomi</taxon>
        <taxon>Mammalia</taxon>
        <taxon>Eutheria</taxon>
        <taxon>Laurasiatheria</taxon>
        <taxon>Carnivora</taxon>
        <taxon>Caniformia</taxon>
        <taxon>Canidae</taxon>
        <taxon>Nyctereutes</taxon>
    </lineage>
</organism>
<dbReference type="AlphaFoldDB" id="A0A811Z3C6"/>
<proteinExistence type="predicted"/>
<name>A0A811Z3C6_NYCPR</name>
<accession>A0A811Z3C6</accession>
<comment type="caution">
    <text evidence="2">The sequence shown here is derived from an EMBL/GenBank/DDBJ whole genome shotgun (WGS) entry which is preliminary data.</text>
</comment>
<gene>
    <name evidence="2" type="ORF">NYPRO_LOCUS17396</name>
</gene>
<feature type="compositionally biased region" description="Low complexity" evidence="1">
    <location>
        <begin position="163"/>
        <end position="178"/>
    </location>
</feature>
<reference evidence="2" key="1">
    <citation type="submission" date="2020-12" db="EMBL/GenBank/DDBJ databases">
        <authorList>
            <consortium name="Molecular Ecology Group"/>
        </authorList>
    </citation>
    <scope>NUCLEOTIDE SEQUENCE</scope>
    <source>
        <strain evidence="2">TBG_1078</strain>
    </source>
</reference>
<feature type="compositionally biased region" description="Pro residues" evidence="1">
    <location>
        <begin position="113"/>
        <end position="134"/>
    </location>
</feature>
<keyword evidence="3" id="KW-1185">Reference proteome</keyword>
<sequence length="225" mass="23608">MTHWRSAQSLPGAPRPPLPSRGCSRAVPALRPSRSGEQVGTQALAASSPRAPPPRGFPNLAVLLRGGWRQSASTWRGARRRLRRPGAGLGERGGAERTGRPPPATRGSGRGPLAPPGFPRPLGPLRRPPQPAWPPRSAVAGGADPGSGALRPASGRRRRRRAALPGGRWRPAAAAAAAGGDGSTHFCGIELTAASSAQHLNSNKQMPPLFERSGVYERDRFTQGI</sequence>
<evidence type="ECO:0000256" key="1">
    <source>
        <dbReference type="SAM" id="MobiDB-lite"/>
    </source>
</evidence>